<evidence type="ECO:0000313" key="3">
    <source>
        <dbReference type="Proteomes" id="UP001220964"/>
    </source>
</evidence>
<keyword evidence="3" id="KW-1185">Reference proteome</keyword>
<dbReference type="InterPro" id="IPR050213">
    <property type="entry name" value="GST_superfamily"/>
</dbReference>
<dbReference type="SUPFAM" id="SSF47616">
    <property type="entry name" value="GST C-terminal domain-like"/>
    <property type="match status" value="1"/>
</dbReference>
<dbReference type="RefSeq" id="WP_275567897.1">
    <property type="nucleotide sequence ID" value="NZ_JARGYC010000034.1"/>
</dbReference>
<evidence type="ECO:0000313" key="2">
    <source>
        <dbReference type="EMBL" id="MDF0601756.1"/>
    </source>
</evidence>
<sequence>MTDYTLYYWPLPFRGAFIRAVLAHAGADWTEAGVDETARVKDLSVDAQPVPAMAPPVLTDHGADATLAQMGAILLYLGDRFGLMPGDAVRDALTAKLVADANDVLDEITRYGGRMMWDRADWEAFRPRLARWMAIFEETGQRHGLTEEGGTMLGTDAPGLADLVACVLWGTMTDKLPALRPMLDAHAPAVAALSDRLGETPALAELRAATEADYGDLYCGGQIERSIRAMLA</sequence>
<dbReference type="PROSITE" id="PS50404">
    <property type="entry name" value="GST_NTER"/>
    <property type="match status" value="1"/>
</dbReference>
<evidence type="ECO:0000259" key="1">
    <source>
        <dbReference type="PROSITE" id="PS50404"/>
    </source>
</evidence>
<dbReference type="Gene3D" id="1.20.1050.10">
    <property type="match status" value="1"/>
</dbReference>
<dbReference type="AlphaFoldDB" id="A0AAE3NTJ7"/>
<comment type="caution">
    <text evidence="2">The sequence shown here is derived from an EMBL/GenBank/DDBJ whole genome shotgun (WGS) entry which is preliminary data.</text>
</comment>
<gene>
    <name evidence="2" type="ORF">P1J78_13505</name>
</gene>
<dbReference type="InterPro" id="IPR036249">
    <property type="entry name" value="Thioredoxin-like_sf"/>
</dbReference>
<dbReference type="GO" id="GO:0004364">
    <property type="term" value="F:glutathione transferase activity"/>
    <property type="evidence" value="ECO:0007669"/>
    <property type="project" value="TreeGrafter"/>
</dbReference>
<dbReference type="GO" id="GO:0006749">
    <property type="term" value="P:glutathione metabolic process"/>
    <property type="evidence" value="ECO:0007669"/>
    <property type="project" value="TreeGrafter"/>
</dbReference>
<dbReference type="EMBL" id="JARGYC010000034">
    <property type="protein sequence ID" value="MDF0601756.1"/>
    <property type="molecule type" value="Genomic_DNA"/>
</dbReference>
<accession>A0AAE3NTJ7</accession>
<dbReference type="InterPro" id="IPR004045">
    <property type="entry name" value="Glutathione_S-Trfase_N"/>
</dbReference>
<dbReference type="InterPro" id="IPR054761">
    <property type="entry name" value="GST_C_proteobact"/>
</dbReference>
<dbReference type="PANTHER" id="PTHR11571:SF263">
    <property type="entry name" value="GLUTATHIONE S-TRANSFERASE"/>
    <property type="match status" value="1"/>
</dbReference>
<dbReference type="Pfam" id="PF22119">
    <property type="entry name" value="GST_C_8"/>
    <property type="match status" value="1"/>
</dbReference>
<proteinExistence type="predicted"/>
<protein>
    <submittedName>
        <fullName evidence="2">Glutathione S-transferase</fullName>
    </submittedName>
</protein>
<dbReference type="PANTHER" id="PTHR11571">
    <property type="entry name" value="GLUTATHIONE S-TRANSFERASE"/>
    <property type="match status" value="1"/>
</dbReference>
<organism evidence="2 3">
    <name type="scientific">Psychromarinibacter sediminicola</name>
    <dbReference type="NCBI Taxonomy" id="3033385"/>
    <lineage>
        <taxon>Bacteria</taxon>
        <taxon>Pseudomonadati</taxon>
        <taxon>Pseudomonadota</taxon>
        <taxon>Alphaproteobacteria</taxon>
        <taxon>Rhodobacterales</taxon>
        <taxon>Paracoccaceae</taxon>
        <taxon>Psychromarinibacter</taxon>
    </lineage>
</organism>
<name>A0AAE3NTJ7_9RHOB</name>
<reference evidence="2" key="1">
    <citation type="submission" date="2023-03" db="EMBL/GenBank/DDBJ databases">
        <title>Multiphase analysis and comparison of six strains from genera Psychromarinibacter, Lutimaribacter, and Maritimibacter, including a novel species: Psychromarinibacter sediminicola sp. nov.</title>
        <authorList>
            <person name="Wang Y.-H."/>
            <person name="Ye M.-Q."/>
            <person name="Du Z.-J."/>
        </authorList>
    </citation>
    <scope>NUCLEOTIDE SEQUENCE</scope>
    <source>
        <strain evidence="2">C21-152</strain>
    </source>
</reference>
<dbReference type="Gene3D" id="3.40.30.10">
    <property type="entry name" value="Glutaredoxin"/>
    <property type="match status" value="1"/>
</dbReference>
<dbReference type="InterPro" id="IPR036282">
    <property type="entry name" value="Glutathione-S-Trfase_C_sf"/>
</dbReference>
<feature type="domain" description="GST N-terminal" evidence="1">
    <location>
        <begin position="2"/>
        <end position="85"/>
    </location>
</feature>
<dbReference type="SUPFAM" id="SSF52833">
    <property type="entry name" value="Thioredoxin-like"/>
    <property type="match status" value="1"/>
</dbReference>
<dbReference type="Proteomes" id="UP001220964">
    <property type="component" value="Unassembled WGS sequence"/>
</dbReference>